<proteinExistence type="predicted"/>
<dbReference type="Proteomes" id="UP001058074">
    <property type="component" value="Unassembled WGS sequence"/>
</dbReference>
<sequence length="362" mass="39503">MDEVFMKRALELAAKGAGNVNPNPLVGAVIVRNGEIIGEGYHQKYGENHAEVNAILSVEDKSLLKTSTIYVNLEPCAHYGKTPPCAEAIVKYGFKRVVIGALDVNKRVAGKGVKILEDNGIEVKIGVLEKECLALNEIFYKFIAKSEPFVISKWASTLDGKISTHTGDSKWISSEESRQYVHNLRNRVAGILVGVDTVIKDNPLLTCRIENGVNPVRFILDTNGRTPIDAKILEIDNGKNTFIVVDEKIDEVKIEKFINKGVGVIKCSTKEGRICLKSLMKIIGEMKIDSILIEGGSKVHASALKAGIVDKVIAFIAPKIIGAEGKSSIGDLNLDLMKDAVTLKNPTYKTLGGDLFIEAYLR</sequence>
<evidence type="ECO:0000313" key="2">
    <source>
        <dbReference type="Proteomes" id="UP001058074"/>
    </source>
</evidence>
<evidence type="ECO:0000313" key="1">
    <source>
        <dbReference type="EMBL" id="GKX65139.1"/>
    </source>
</evidence>
<dbReference type="EMBL" id="BROD01000001">
    <property type="protein sequence ID" value="GKX65139.1"/>
    <property type="molecule type" value="Genomic_DNA"/>
</dbReference>
<gene>
    <name evidence="1" type="primary">ribD</name>
    <name evidence="1" type="ORF">rsdtw13_03970</name>
</gene>
<keyword evidence="2" id="KW-1185">Reference proteome</keyword>
<comment type="caution">
    <text evidence="1">The sequence shown here is derived from an EMBL/GenBank/DDBJ whole genome shotgun (WGS) entry which is preliminary data.</text>
</comment>
<organism evidence="1 2">
    <name type="scientific">Inconstantimicrobium mannanitabidum</name>
    <dbReference type="NCBI Taxonomy" id="1604901"/>
    <lineage>
        <taxon>Bacteria</taxon>
        <taxon>Bacillati</taxon>
        <taxon>Bacillota</taxon>
        <taxon>Clostridia</taxon>
        <taxon>Eubacteriales</taxon>
        <taxon>Clostridiaceae</taxon>
        <taxon>Inconstantimicrobium</taxon>
    </lineage>
</organism>
<name>A0ACB5R8E5_9CLOT</name>
<reference evidence="1" key="1">
    <citation type="journal article" date="2025" name="Int. J. Syst. Evol. Microbiol.">
        <title>Inconstantimicrobium mannanitabidum sp. nov., a novel member of the family Clostridiaceae isolated from anoxic soil under the treatment of reductive soil disinfestation.</title>
        <authorList>
            <person name="Ueki A."/>
            <person name="Tonouchi A."/>
            <person name="Honma S."/>
            <person name="Kaku N."/>
            <person name="Ueki K."/>
        </authorList>
    </citation>
    <scope>NUCLEOTIDE SEQUENCE</scope>
    <source>
        <strain evidence="1">TW13</strain>
    </source>
</reference>
<protein>
    <submittedName>
        <fullName evidence="1">Riboflavin biosynthesis protein RibD</fullName>
    </submittedName>
</protein>
<accession>A0ACB5R8E5</accession>